<organism evidence="3 4">
    <name type="scientific">Marinoscillum furvescens DSM 4134</name>
    <dbReference type="NCBI Taxonomy" id="1122208"/>
    <lineage>
        <taxon>Bacteria</taxon>
        <taxon>Pseudomonadati</taxon>
        <taxon>Bacteroidota</taxon>
        <taxon>Cytophagia</taxon>
        <taxon>Cytophagales</taxon>
        <taxon>Reichenbachiellaceae</taxon>
        <taxon>Marinoscillum</taxon>
    </lineage>
</organism>
<dbReference type="RefSeq" id="WP_115866624.1">
    <property type="nucleotide sequence ID" value="NZ_QREG01000002.1"/>
</dbReference>
<dbReference type="InterPro" id="IPR032179">
    <property type="entry name" value="Cry22Aa_Ig-like"/>
</dbReference>
<feature type="chain" id="PRO_5017548440" evidence="1">
    <location>
        <begin position="29"/>
        <end position="230"/>
    </location>
</feature>
<accession>A0A3D9L6W4</accession>
<evidence type="ECO:0000256" key="1">
    <source>
        <dbReference type="SAM" id="SignalP"/>
    </source>
</evidence>
<comment type="caution">
    <text evidence="3">The sequence shown here is derived from an EMBL/GenBank/DDBJ whole genome shotgun (WGS) entry which is preliminary data.</text>
</comment>
<keyword evidence="1" id="KW-0732">Signal</keyword>
<dbReference type="InterPro" id="IPR013783">
    <property type="entry name" value="Ig-like_fold"/>
</dbReference>
<sequence>MKHLKTYTIRLLLLVVTACLGVSCEYFEAPETTLKVQTGEILFPSITLNGEQYVTFEAGTISSYDDPGVVATLGSEDVSDQVVVSGNVDVNTAGVYPVVYSITTINSLDQESTVTASRFVNVTSEDVTTTDLSGSYLGTGFSSAPTPKPVTQVAPGWYRVTDILGSGNGIVATFAHNGGNALIMPDQPGPFGNVNTTADGTYANLTLTGFEWTVFIGCCGNFGPITWTKQ</sequence>
<feature type="domain" description="Pesticidal crystal protein Cry22Aa Ig-like" evidence="2">
    <location>
        <begin position="46"/>
        <end position="121"/>
    </location>
</feature>
<reference evidence="3 4" key="1">
    <citation type="submission" date="2018-07" db="EMBL/GenBank/DDBJ databases">
        <title>Genomic Encyclopedia of Type Strains, Phase IV (KMG-IV): sequencing the most valuable type-strain genomes for metagenomic binning, comparative biology and taxonomic classification.</title>
        <authorList>
            <person name="Goeker M."/>
        </authorList>
    </citation>
    <scope>NUCLEOTIDE SEQUENCE [LARGE SCALE GENOMIC DNA]</scope>
    <source>
        <strain evidence="3 4">DSM 4134</strain>
    </source>
</reference>
<evidence type="ECO:0000259" key="2">
    <source>
        <dbReference type="Pfam" id="PF16403"/>
    </source>
</evidence>
<evidence type="ECO:0000313" key="3">
    <source>
        <dbReference type="EMBL" id="REE02088.1"/>
    </source>
</evidence>
<dbReference type="Pfam" id="PF16403">
    <property type="entry name" value="Bact_surface_Ig-like"/>
    <property type="match status" value="1"/>
</dbReference>
<evidence type="ECO:0000313" key="4">
    <source>
        <dbReference type="Proteomes" id="UP000256779"/>
    </source>
</evidence>
<feature type="signal peptide" evidence="1">
    <location>
        <begin position="1"/>
        <end position="28"/>
    </location>
</feature>
<dbReference type="Proteomes" id="UP000256779">
    <property type="component" value="Unassembled WGS sequence"/>
</dbReference>
<gene>
    <name evidence="3" type="ORF">C7460_102108</name>
</gene>
<dbReference type="PROSITE" id="PS51257">
    <property type="entry name" value="PROKAR_LIPOPROTEIN"/>
    <property type="match status" value="1"/>
</dbReference>
<dbReference type="EMBL" id="QREG01000002">
    <property type="protein sequence ID" value="REE02088.1"/>
    <property type="molecule type" value="Genomic_DNA"/>
</dbReference>
<dbReference type="OrthoDB" id="1423116at2"/>
<dbReference type="Gene3D" id="2.60.40.10">
    <property type="entry name" value="Immunoglobulins"/>
    <property type="match status" value="1"/>
</dbReference>
<keyword evidence="4" id="KW-1185">Reference proteome</keyword>
<dbReference type="AlphaFoldDB" id="A0A3D9L6W4"/>
<proteinExistence type="predicted"/>
<name>A0A3D9L6W4_MARFU</name>
<protein>
    <submittedName>
        <fullName evidence="3">Uncharacterized protein DUF5011</fullName>
    </submittedName>
</protein>